<accession>A0A3R6Y9Y0</accession>
<evidence type="ECO:0000256" key="1">
    <source>
        <dbReference type="SAM" id="MobiDB-lite"/>
    </source>
</evidence>
<proteinExistence type="predicted"/>
<comment type="caution">
    <text evidence="2">The sequence shown here is derived from an EMBL/GenBank/DDBJ whole genome shotgun (WGS) entry which is preliminary data.</text>
</comment>
<dbReference type="AlphaFoldDB" id="A0A3R6Y9Y0"/>
<gene>
    <name evidence="2" type="ORF">DYB37_003244</name>
</gene>
<name>A0A3R6Y9Y0_APHAT</name>
<protein>
    <submittedName>
        <fullName evidence="2">Uncharacterized protein</fullName>
    </submittedName>
</protein>
<sequence>MGKASELATDTSALHFLRTASKDSLVEALDISPLVADRILDQRAANGFTSIDDIKKITLRKKELLAFHDALAHAATNTRPYDDKNTPLSPVNDPDPLQPSNSVDRSLKRLSKDLNVRVPAVSTATATAANY</sequence>
<evidence type="ECO:0000313" key="3">
    <source>
        <dbReference type="Proteomes" id="UP000285430"/>
    </source>
</evidence>
<evidence type="ECO:0000313" key="2">
    <source>
        <dbReference type="EMBL" id="RHZ25002.1"/>
    </source>
</evidence>
<organism evidence="2 3">
    <name type="scientific">Aphanomyces astaci</name>
    <name type="common">Crayfish plague agent</name>
    <dbReference type="NCBI Taxonomy" id="112090"/>
    <lineage>
        <taxon>Eukaryota</taxon>
        <taxon>Sar</taxon>
        <taxon>Stramenopiles</taxon>
        <taxon>Oomycota</taxon>
        <taxon>Saprolegniomycetes</taxon>
        <taxon>Saprolegniales</taxon>
        <taxon>Verrucalvaceae</taxon>
        <taxon>Aphanomyces</taxon>
    </lineage>
</organism>
<dbReference type="VEuPathDB" id="FungiDB:H257_07600"/>
<reference evidence="2 3" key="1">
    <citation type="submission" date="2018-08" db="EMBL/GenBank/DDBJ databases">
        <title>Aphanomyces genome sequencing and annotation.</title>
        <authorList>
            <person name="Minardi D."/>
            <person name="Oidtmann B."/>
            <person name="Van Der Giezen M."/>
            <person name="Studholme D.J."/>
        </authorList>
    </citation>
    <scope>NUCLEOTIDE SEQUENCE [LARGE SCALE GENOMIC DNA]</scope>
    <source>
        <strain evidence="2 3">Da</strain>
    </source>
</reference>
<feature type="region of interest" description="Disordered" evidence="1">
    <location>
        <begin position="76"/>
        <end position="105"/>
    </location>
</feature>
<dbReference type="Proteomes" id="UP000285430">
    <property type="component" value="Unassembled WGS sequence"/>
</dbReference>
<dbReference type="EMBL" id="QUTH01002606">
    <property type="protein sequence ID" value="RHZ25002.1"/>
    <property type="molecule type" value="Genomic_DNA"/>
</dbReference>